<comment type="caution">
    <text evidence="1">The sequence shown here is derived from an EMBL/GenBank/DDBJ whole genome shotgun (WGS) entry which is preliminary data.</text>
</comment>
<gene>
    <name evidence="1" type="ORF">GCM10009765_31840</name>
</gene>
<name>A0ABN2H169_9ACTN</name>
<protein>
    <recommendedName>
        <fullName evidence="3">DUF465 domain-containing protein</fullName>
    </recommendedName>
</protein>
<organism evidence="1 2">
    <name type="scientific">Fodinicola feengrottensis</name>
    <dbReference type="NCBI Taxonomy" id="435914"/>
    <lineage>
        <taxon>Bacteria</taxon>
        <taxon>Bacillati</taxon>
        <taxon>Actinomycetota</taxon>
        <taxon>Actinomycetes</taxon>
        <taxon>Mycobacteriales</taxon>
        <taxon>Fodinicola</taxon>
    </lineage>
</organism>
<keyword evidence="2" id="KW-1185">Reference proteome</keyword>
<proteinExistence type="predicted"/>
<evidence type="ECO:0000313" key="1">
    <source>
        <dbReference type="EMBL" id="GAA1680262.1"/>
    </source>
</evidence>
<evidence type="ECO:0000313" key="2">
    <source>
        <dbReference type="Proteomes" id="UP001500618"/>
    </source>
</evidence>
<reference evidence="1 2" key="1">
    <citation type="journal article" date="2019" name="Int. J. Syst. Evol. Microbiol.">
        <title>The Global Catalogue of Microorganisms (GCM) 10K type strain sequencing project: providing services to taxonomists for standard genome sequencing and annotation.</title>
        <authorList>
            <consortium name="The Broad Institute Genomics Platform"/>
            <consortium name="The Broad Institute Genome Sequencing Center for Infectious Disease"/>
            <person name="Wu L."/>
            <person name="Ma J."/>
        </authorList>
    </citation>
    <scope>NUCLEOTIDE SEQUENCE [LARGE SCALE GENOMIC DNA]</scope>
    <source>
        <strain evidence="1 2">JCM 14718</strain>
    </source>
</reference>
<sequence length="65" mass="7690">MPGFAMSDFSMSGPSLRRLDPERYRRRVQLLAEMAEAQSLRTRVALRRARMDRLREIIAERKRIA</sequence>
<dbReference type="Proteomes" id="UP001500618">
    <property type="component" value="Unassembled WGS sequence"/>
</dbReference>
<accession>A0ABN2H169</accession>
<evidence type="ECO:0008006" key="3">
    <source>
        <dbReference type="Google" id="ProtNLM"/>
    </source>
</evidence>
<dbReference type="EMBL" id="BAAANY010000009">
    <property type="protein sequence ID" value="GAA1680262.1"/>
    <property type="molecule type" value="Genomic_DNA"/>
</dbReference>